<reference evidence="2" key="1">
    <citation type="journal article" date="2012" name="Nat. Biotechnol.">
        <title>Draft genome sequence of pigeonpea (Cajanus cajan), an orphan legume crop of resource-poor farmers.</title>
        <authorList>
            <person name="Varshney R.K."/>
            <person name="Chen W."/>
            <person name="Li Y."/>
            <person name="Bharti A.K."/>
            <person name="Saxena R.K."/>
            <person name="Schlueter J.A."/>
            <person name="Donoghue M.T."/>
            <person name="Azam S."/>
            <person name="Fan G."/>
            <person name="Whaley A.M."/>
            <person name="Farmer A.D."/>
            <person name="Sheridan J."/>
            <person name="Iwata A."/>
            <person name="Tuteja R."/>
            <person name="Penmetsa R.V."/>
            <person name="Wu W."/>
            <person name="Upadhyaya H.D."/>
            <person name="Yang S.P."/>
            <person name="Shah T."/>
            <person name="Saxena K.B."/>
            <person name="Michael T."/>
            <person name="McCombie W.R."/>
            <person name="Yang B."/>
            <person name="Zhang G."/>
            <person name="Yang H."/>
            <person name="Wang J."/>
            <person name="Spillane C."/>
            <person name="Cook D.R."/>
            <person name="May G.D."/>
            <person name="Xu X."/>
            <person name="Jackson S.A."/>
        </authorList>
    </citation>
    <scope>NUCLEOTIDE SEQUENCE [LARGE SCALE GENOMIC DNA]</scope>
</reference>
<dbReference type="EMBL" id="KQ483428">
    <property type="protein sequence ID" value="KYP52119.1"/>
    <property type="molecule type" value="Genomic_DNA"/>
</dbReference>
<sequence length="132" mass="15049">MEQERMKRAREGNEESENNKAKKRDVSGIKLTNEVGKEKEGFSSEMGLGVFDFPWLKDGVTSISEDYSLDFEDKLSSLLEQEDAAASIHPMAHIPEANNLEDLTWQTFESDMLKLEAEDVDCIWSFLLNQTL</sequence>
<proteinExistence type="predicted"/>
<evidence type="ECO:0000313" key="2">
    <source>
        <dbReference type="EMBL" id="KYP52119.1"/>
    </source>
</evidence>
<dbReference type="OrthoDB" id="749393at2759"/>
<evidence type="ECO:0000256" key="1">
    <source>
        <dbReference type="SAM" id="MobiDB-lite"/>
    </source>
</evidence>
<evidence type="ECO:0000313" key="3">
    <source>
        <dbReference type="Proteomes" id="UP000075243"/>
    </source>
</evidence>
<dbReference type="Proteomes" id="UP000075243">
    <property type="component" value="Unassembled WGS sequence"/>
</dbReference>
<dbReference type="AlphaFoldDB" id="A0A151SBK8"/>
<name>A0A151SBK8_CAJCA</name>
<gene>
    <name evidence="2" type="ORF">KK1_026031</name>
</gene>
<feature type="region of interest" description="Disordered" evidence="1">
    <location>
        <begin position="1"/>
        <end position="31"/>
    </location>
</feature>
<protein>
    <submittedName>
        <fullName evidence="2">Uncharacterized protein</fullName>
    </submittedName>
</protein>
<feature type="compositionally biased region" description="Basic and acidic residues" evidence="1">
    <location>
        <begin position="1"/>
        <end position="27"/>
    </location>
</feature>
<keyword evidence="3" id="KW-1185">Reference proteome</keyword>
<dbReference type="OMA" id="QPFESDM"/>
<dbReference type="Gramene" id="C.cajan_24603.t">
    <property type="protein sequence ID" value="C.cajan_24603.t.cds1"/>
    <property type="gene ID" value="C.cajan_24603"/>
</dbReference>
<accession>A0A151SBK8</accession>
<organism evidence="2 3">
    <name type="scientific">Cajanus cajan</name>
    <name type="common">Pigeon pea</name>
    <name type="synonym">Cajanus indicus</name>
    <dbReference type="NCBI Taxonomy" id="3821"/>
    <lineage>
        <taxon>Eukaryota</taxon>
        <taxon>Viridiplantae</taxon>
        <taxon>Streptophyta</taxon>
        <taxon>Embryophyta</taxon>
        <taxon>Tracheophyta</taxon>
        <taxon>Spermatophyta</taxon>
        <taxon>Magnoliopsida</taxon>
        <taxon>eudicotyledons</taxon>
        <taxon>Gunneridae</taxon>
        <taxon>Pentapetalae</taxon>
        <taxon>rosids</taxon>
        <taxon>fabids</taxon>
        <taxon>Fabales</taxon>
        <taxon>Fabaceae</taxon>
        <taxon>Papilionoideae</taxon>
        <taxon>50 kb inversion clade</taxon>
        <taxon>NPAAA clade</taxon>
        <taxon>indigoferoid/millettioid clade</taxon>
        <taxon>Phaseoleae</taxon>
        <taxon>Cajanus</taxon>
    </lineage>
</organism>